<dbReference type="PANTHER" id="PTHR47851:SF8">
    <property type="entry name" value="NO APICAL MERISTEM-ASSOCIATED C-TERMINAL DOMAIN-CONTAINING PROTEIN"/>
    <property type="match status" value="1"/>
</dbReference>
<dbReference type="Gramene" id="TKV93939">
    <property type="protein sequence ID" value="TKV93939"/>
    <property type="gene ID" value="SEVIR_9G262900v2"/>
</dbReference>
<evidence type="ECO:0000313" key="2">
    <source>
        <dbReference type="EMBL" id="TKV93939.1"/>
    </source>
</evidence>
<evidence type="ECO:0000313" key="3">
    <source>
        <dbReference type="Proteomes" id="UP000298652"/>
    </source>
</evidence>
<proteinExistence type="predicted"/>
<sequence length="226" mass="26075">MREHEHDNTEQPAIVLLQPRHRARPQAQPPAQGEKKKKVTTRWDAIAHHAWIEIMLEEFAAHNRPQRVLNSIGYANLKTLKLNASRLGRDPKTGTIAASEEWWNEKIEAMSGCKKFMLGPLEHEDELDIIFEMSTCTNESARVVGRDDQNWSGSVEDKFGDMTVRKEIAEMLDSVIEAGVEEGSDELFYATQLPIQKEYQDVFATLKKPEVKLAWLKRTWEERKQH</sequence>
<accession>A0A4U6SY20</accession>
<dbReference type="EMBL" id="CM016560">
    <property type="protein sequence ID" value="TKV93939.1"/>
    <property type="molecule type" value="Genomic_DNA"/>
</dbReference>
<keyword evidence="3" id="KW-1185">Reference proteome</keyword>
<dbReference type="Proteomes" id="UP000298652">
    <property type="component" value="Chromosome 9"/>
</dbReference>
<evidence type="ECO:0000256" key="1">
    <source>
        <dbReference type="SAM" id="MobiDB-lite"/>
    </source>
</evidence>
<feature type="region of interest" description="Disordered" evidence="1">
    <location>
        <begin position="1"/>
        <end position="40"/>
    </location>
</feature>
<gene>
    <name evidence="2" type="ORF">SEVIR_9G262900v2</name>
</gene>
<dbReference type="PANTHER" id="PTHR47851">
    <property type="entry name" value="OS06G0588700 PROTEIN-RELATED"/>
    <property type="match status" value="1"/>
</dbReference>
<organism evidence="2 3">
    <name type="scientific">Setaria viridis</name>
    <name type="common">Green bristlegrass</name>
    <name type="synonym">Setaria italica subsp. viridis</name>
    <dbReference type="NCBI Taxonomy" id="4556"/>
    <lineage>
        <taxon>Eukaryota</taxon>
        <taxon>Viridiplantae</taxon>
        <taxon>Streptophyta</taxon>
        <taxon>Embryophyta</taxon>
        <taxon>Tracheophyta</taxon>
        <taxon>Spermatophyta</taxon>
        <taxon>Magnoliopsida</taxon>
        <taxon>Liliopsida</taxon>
        <taxon>Poales</taxon>
        <taxon>Poaceae</taxon>
        <taxon>PACMAD clade</taxon>
        <taxon>Panicoideae</taxon>
        <taxon>Panicodae</taxon>
        <taxon>Paniceae</taxon>
        <taxon>Cenchrinae</taxon>
        <taxon>Setaria</taxon>
    </lineage>
</organism>
<protein>
    <recommendedName>
        <fullName evidence="4">Myb/SANT-like domain-containing protein</fullName>
    </recommendedName>
</protein>
<dbReference type="AlphaFoldDB" id="A0A4U6SY20"/>
<reference evidence="2" key="1">
    <citation type="submission" date="2019-03" db="EMBL/GenBank/DDBJ databases">
        <title>WGS assembly of Setaria viridis.</title>
        <authorList>
            <person name="Huang P."/>
            <person name="Jenkins J."/>
            <person name="Grimwood J."/>
            <person name="Barry K."/>
            <person name="Healey A."/>
            <person name="Mamidi S."/>
            <person name="Sreedasyam A."/>
            <person name="Shu S."/>
            <person name="Feldman M."/>
            <person name="Wu J."/>
            <person name="Yu Y."/>
            <person name="Chen C."/>
            <person name="Johnson J."/>
            <person name="Rokhsar D."/>
            <person name="Baxter I."/>
            <person name="Schmutz J."/>
            <person name="Brutnell T."/>
            <person name="Kellogg E."/>
        </authorList>
    </citation>
    <scope>NUCLEOTIDE SEQUENCE [LARGE SCALE GENOMIC DNA]</scope>
</reference>
<evidence type="ECO:0008006" key="4">
    <source>
        <dbReference type="Google" id="ProtNLM"/>
    </source>
</evidence>
<name>A0A4U6SY20_SETVI</name>